<evidence type="ECO:0000313" key="3">
    <source>
        <dbReference type="Proteomes" id="UP001215280"/>
    </source>
</evidence>
<sequence length="161" mass="18087">MVEEWAEEERGIRSEIRNQEFPRTPALLRSQTVSAHSGGVGNCYIPSQKMKERPPGSPDMDASLEHPEERPEVLLLAVPATPQLGRDLSDRKRSGRRAWEPGLICDSVGDSEDAWKGTKEAPDEVEGVRPGIRMTRGKNNKDKQDPEVFWNEDEIEGRLSP</sequence>
<accession>A0AAD7MU54</accession>
<reference evidence="2" key="1">
    <citation type="submission" date="2023-03" db="EMBL/GenBank/DDBJ databases">
        <title>Massive genome expansion in bonnet fungi (Mycena s.s.) driven by repeated elements and novel gene families across ecological guilds.</title>
        <authorList>
            <consortium name="Lawrence Berkeley National Laboratory"/>
            <person name="Harder C.B."/>
            <person name="Miyauchi S."/>
            <person name="Viragh M."/>
            <person name="Kuo A."/>
            <person name="Thoen E."/>
            <person name="Andreopoulos B."/>
            <person name="Lu D."/>
            <person name="Skrede I."/>
            <person name="Drula E."/>
            <person name="Henrissat B."/>
            <person name="Morin E."/>
            <person name="Kohler A."/>
            <person name="Barry K."/>
            <person name="LaButti K."/>
            <person name="Morin E."/>
            <person name="Salamov A."/>
            <person name="Lipzen A."/>
            <person name="Mereny Z."/>
            <person name="Hegedus B."/>
            <person name="Baldrian P."/>
            <person name="Stursova M."/>
            <person name="Weitz H."/>
            <person name="Taylor A."/>
            <person name="Grigoriev I.V."/>
            <person name="Nagy L.G."/>
            <person name="Martin F."/>
            <person name="Kauserud H."/>
        </authorList>
    </citation>
    <scope>NUCLEOTIDE SEQUENCE</scope>
    <source>
        <strain evidence="2">CBHHK188m</strain>
    </source>
</reference>
<comment type="caution">
    <text evidence="2">The sequence shown here is derived from an EMBL/GenBank/DDBJ whole genome shotgun (WGS) entry which is preliminary data.</text>
</comment>
<dbReference type="AlphaFoldDB" id="A0AAD7MU54"/>
<feature type="region of interest" description="Disordered" evidence="1">
    <location>
        <begin position="32"/>
        <end position="68"/>
    </location>
</feature>
<feature type="region of interest" description="Disordered" evidence="1">
    <location>
        <begin position="85"/>
        <end position="161"/>
    </location>
</feature>
<evidence type="ECO:0000256" key="1">
    <source>
        <dbReference type="SAM" id="MobiDB-lite"/>
    </source>
</evidence>
<organism evidence="2 3">
    <name type="scientific">Mycena maculata</name>
    <dbReference type="NCBI Taxonomy" id="230809"/>
    <lineage>
        <taxon>Eukaryota</taxon>
        <taxon>Fungi</taxon>
        <taxon>Dikarya</taxon>
        <taxon>Basidiomycota</taxon>
        <taxon>Agaricomycotina</taxon>
        <taxon>Agaricomycetes</taxon>
        <taxon>Agaricomycetidae</taxon>
        <taxon>Agaricales</taxon>
        <taxon>Marasmiineae</taxon>
        <taxon>Mycenaceae</taxon>
        <taxon>Mycena</taxon>
    </lineage>
</organism>
<dbReference type="EMBL" id="JARJLG010000173">
    <property type="protein sequence ID" value="KAJ7732748.1"/>
    <property type="molecule type" value="Genomic_DNA"/>
</dbReference>
<proteinExistence type="predicted"/>
<keyword evidence="3" id="KW-1185">Reference proteome</keyword>
<name>A0AAD7MU54_9AGAR</name>
<gene>
    <name evidence="2" type="ORF">DFH07DRAFT_780860</name>
</gene>
<dbReference type="Proteomes" id="UP001215280">
    <property type="component" value="Unassembled WGS sequence"/>
</dbReference>
<feature type="compositionally biased region" description="Basic and acidic residues" evidence="1">
    <location>
        <begin position="113"/>
        <end position="122"/>
    </location>
</feature>
<protein>
    <submittedName>
        <fullName evidence="2">Uncharacterized protein</fullName>
    </submittedName>
</protein>
<evidence type="ECO:0000313" key="2">
    <source>
        <dbReference type="EMBL" id="KAJ7732748.1"/>
    </source>
</evidence>